<organism evidence="1 2">
    <name type="scientific">Hygrophoropsis aurantiaca</name>
    <dbReference type="NCBI Taxonomy" id="72124"/>
    <lineage>
        <taxon>Eukaryota</taxon>
        <taxon>Fungi</taxon>
        <taxon>Dikarya</taxon>
        <taxon>Basidiomycota</taxon>
        <taxon>Agaricomycotina</taxon>
        <taxon>Agaricomycetes</taxon>
        <taxon>Agaricomycetidae</taxon>
        <taxon>Boletales</taxon>
        <taxon>Coniophorineae</taxon>
        <taxon>Hygrophoropsidaceae</taxon>
        <taxon>Hygrophoropsis</taxon>
    </lineage>
</organism>
<sequence length="99" mass="10736">MQRPKHRTESVVPAAFARLIGFEASALWDEFLVSAVYQGRALATVLGLCVSSSPEEVIKIGLDWVGLWSAVGAEGRLSRTTVADDVVGGMEIYDCKCNY</sequence>
<dbReference type="EMBL" id="MU267590">
    <property type="protein sequence ID" value="KAH7916588.1"/>
    <property type="molecule type" value="Genomic_DNA"/>
</dbReference>
<evidence type="ECO:0000313" key="2">
    <source>
        <dbReference type="Proteomes" id="UP000790377"/>
    </source>
</evidence>
<gene>
    <name evidence="1" type="ORF">BJ138DRAFT_1121701</name>
</gene>
<accession>A0ACB8AUX8</accession>
<evidence type="ECO:0000313" key="1">
    <source>
        <dbReference type="EMBL" id="KAH7916588.1"/>
    </source>
</evidence>
<dbReference type="Proteomes" id="UP000790377">
    <property type="component" value="Unassembled WGS sequence"/>
</dbReference>
<proteinExistence type="predicted"/>
<keyword evidence="2" id="KW-1185">Reference proteome</keyword>
<comment type="caution">
    <text evidence="1">The sequence shown here is derived from an EMBL/GenBank/DDBJ whole genome shotgun (WGS) entry which is preliminary data.</text>
</comment>
<protein>
    <submittedName>
        <fullName evidence="1">Uncharacterized protein</fullName>
    </submittedName>
</protein>
<reference evidence="1" key="1">
    <citation type="journal article" date="2021" name="New Phytol.">
        <title>Evolutionary innovations through gain and loss of genes in the ectomycorrhizal Boletales.</title>
        <authorList>
            <person name="Wu G."/>
            <person name="Miyauchi S."/>
            <person name="Morin E."/>
            <person name="Kuo A."/>
            <person name="Drula E."/>
            <person name="Varga T."/>
            <person name="Kohler A."/>
            <person name="Feng B."/>
            <person name="Cao Y."/>
            <person name="Lipzen A."/>
            <person name="Daum C."/>
            <person name="Hundley H."/>
            <person name="Pangilinan J."/>
            <person name="Johnson J."/>
            <person name="Barry K."/>
            <person name="LaButti K."/>
            <person name="Ng V."/>
            <person name="Ahrendt S."/>
            <person name="Min B."/>
            <person name="Choi I.G."/>
            <person name="Park H."/>
            <person name="Plett J.M."/>
            <person name="Magnuson J."/>
            <person name="Spatafora J.W."/>
            <person name="Nagy L.G."/>
            <person name="Henrissat B."/>
            <person name="Grigoriev I.V."/>
            <person name="Yang Z.L."/>
            <person name="Xu J."/>
            <person name="Martin F.M."/>
        </authorList>
    </citation>
    <scope>NUCLEOTIDE SEQUENCE</scope>
    <source>
        <strain evidence="1">ATCC 28755</strain>
    </source>
</reference>
<name>A0ACB8AUX8_9AGAM</name>